<evidence type="ECO:0000256" key="1">
    <source>
        <dbReference type="ARBA" id="ARBA00022679"/>
    </source>
</evidence>
<dbReference type="Gene3D" id="1.10.3290.10">
    <property type="entry name" value="Fido-like domain"/>
    <property type="match status" value="1"/>
</dbReference>
<evidence type="ECO:0000313" key="10">
    <source>
        <dbReference type="Proteomes" id="UP000682195"/>
    </source>
</evidence>
<evidence type="ECO:0000259" key="8">
    <source>
        <dbReference type="PROSITE" id="PS51459"/>
    </source>
</evidence>
<sequence>MLDAYSFLDWFLYSDNTIDGQSKKKAYQLFESGILQTAEPRSVKCLQQIHAYLFGGLYDFAGQIRTKNISKGGFTFANYMHFPATLQTIERMPETTFDEIMDKYVEMKIRANEHHVNSFTNGRVQPNLCNVAHPFMEGNGRSTRIWLDLMLKRSLKRCVDWSQINKNDYLAAMRESVSDNTHIKALVKPALTAKIDDREMFMKCIDYSYCYEQND</sequence>
<evidence type="ECO:0000256" key="4">
    <source>
        <dbReference type="ARBA" id="ARBA00022840"/>
    </source>
</evidence>
<dbReference type="EC" id="2.7.7.108" evidence="5"/>
<keyword evidence="3" id="KW-0547">Nucleotide-binding</keyword>
<keyword evidence="10" id="KW-1185">Reference proteome</keyword>
<feature type="domain" description="Fido" evidence="8">
    <location>
        <begin position="41"/>
        <end position="192"/>
    </location>
</feature>
<comment type="catalytic activity">
    <reaction evidence="7">
        <text>L-tyrosyl-[protein] + ATP = O-(5'-adenylyl)-L-tyrosyl-[protein] + diphosphate</text>
        <dbReference type="Rhea" id="RHEA:54288"/>
        <dbReference type="Rhea" id="RHEA-COMP:10136"/>
        <dbReference type="Rhea" id="RHEA-COMP:13846"/>
        <dbReference type="ChEBI" id="CHEBI:30616"/>
        <dbReference type="ChEBI" id="CHEBI:33019"/>
        <dbReference type="ChEBI" id="CHEBI:46858"/>
        <dbReference type="ChEBI" id="CHEBI:83624"/>
        <dbReference type="EC" id="2.7.7.108"/>
    </reaction>
</comment>
<dbReference type="SUPFAM" id="SSF140931">
    <property type="entry name" value="Fic-like"/>
    <property type="match status" value="1"/>
</dbReference>
<evidence type="ECO:0000256" key="7">
    <source>
        <dbReference type="ARBA" id="ARBA00048696"/>
    </source>
</evidence>
<keyword evidence="2" id="KW-0548">Nucleotidyltransferase</keyword>
<keyword evidence="1" id="KW-0808">Transferase</keyword>
<accession>A0ABX7XRE6</accession>
<evidence type="ECO:0000256" key="2">
    <source>
        <dbReference type="ARBA" id="ARBA00022695"/>
    </source>
</evidence>
<evidence type="ECO:0000313" key="9">
    <source>
        <dbReference type="EMBL" id="QUB76180.1"/>
    </source>
</evidence>
<organism evidence="9 10">
    <name type="scientific">Prevotella melaninogenica</name>
    <dbReference type="NCBI Taxonomy" id="28132"/>
    <lineage>
        <taxon>Bacteria</taxon>
        <taxon>Pseudomonadati</taxon>
        <taxon>Bacteroidota</taxon>
        <taxon>Bacteroidia</taxon>
        <taxon>Bacteroidales</taxon>
        <taxon>Prevotellaceae</taxon>
        <taxon>Prevotella</taxon>
    </lineage>
</organism>
<dbReference type="EMBL" id="CP072361">
    <property type="protein sequence ID" value="QUB76180.1"/>
    <property type="molecule type" value="Genomic_DNA"/>
</dbReference>
<dbReference type="Proteomes" id="UP000682195">
    <property type="component" value="Chromosome 1"/>
</dbReference>
<gene>
    <name evidence="9" type="ORF">J5A58_02500</name>
</gene>
<proteinExistence type="predicted"/>
<dbReference type="InterPro" id="IPR036597">
    <property type="entry name" value="Fido-like_dom_sf"/>
</dbReference>
<comment type="catalytic activity">
    <reaction evidence="6">
        <text>L-threonyl-[protein] + ATP = 3-O-(5'-adenylyl)-L-threonyl-[protein] + diphosphate</text>
        <dbReference type="Rhea" id="RHEA:54292"/>
        <dbReference type="Rhea" id="RHEA-COMP:11060"/>
        <dbReference type="Rhea" id="RHEA-COMP:13847"/>
        <dbReference type="ChEBI" id="CHEBI:30013"/>
        <dbReference type="ChEBI" id="CHEBI:30616"/>
        <dbReference type="ChEBI" id="CHEBI:33019"/>
        <dbReference type="ChEBI" id="CHEBI:138113"/>
        <dbReference type="EC" id="2.7.7.108"/>
    </reaction>
</comment>
<keyword evidence="4" id="KW-0067">ATP-binding</keyword>
<dbReference type="PROSITE" id="PS51459">
    <property type="entry name" value="FIDO"/>
    <property type="match status" value="1"/>
</dbReference>
<dbReference type="InterPro" id="IPR003812">
    <property type="entry name" value="Fido"/>
</dbReference>
<protein>
    <recommendedName>
        <fullName evidence="5">protein adenylyltransferase</fullName>
        <ecNumber evidence="5">2.7.7.108</ecNumber>
    </recommendedName>
</protein>
<evidence type="ECO:0000256" key="5">
    <source>
        <dbReference type="ARBA" id="ARBA00034531"/>
    </source>
</evidence>
<evidence type="ECO:0000256" key="3">
    <source>
        <dbReference type="ARBA" id="ARBA00022741"/>
    </source>
</evidence>
<evidence type="ECO:0000256" key="6">
    <source>
        <dbReference type="ARBA" id="ARBA00047939"/>
    </source>
</evidence>
<dbReference type="PANTHER" id="PTHR39560">
    <property type="entry name" value="PROTEIN ADENYLYLTRANSFERASE FIC-RELATED"/>
    <property type="match status" value="1"/>
</dbReference>
<dbReference type="PANTHER" id="PTHR39560:SF1">
    <property type="entry name" value="PROTEIN ADENYLYLTRANSFERASE FIC-RELATED"/>
    <property type="match status" value="1"/>
</dbReference>
<reference evidence="9 10" key="1">
    <citation type="submission" date="2021-03" db="EMBL/GenBank/DDBJ databases">
        <title>Human Oral Microbial Genomes.</title>
        <authorList>
            <person name="Johnston C.D."/>
            <person name="Chen T."/>
            <person name="Dewhirst F.E."/>
        </authorList>
    </citation>
    <scope>NUCLEOTIDE SEQUENCE [LARGE SCALE GENOMIC DNA]</scope>
    <source>
        <strain evidence="9 10">F0054</strain>
    </source>
</reference>
<name>A0ABX7XRE6_9BACT</name>